<evidence type="ECO:0000313" key="1">
    <source>
        <dbReference type="EMBL" id="TDN47433.1"/>
    </source>
</evidence>
<gene>
    <name evidence="1" type="ORF">C7389_120100</name>
</gene>
<comment type="caution">
    <text evidence="1">The sequence shown here is derived from an EMBL/GenBank/DDBJ whole genome shotgun (WGS) entry which is preliminary data.</text>
</comment>
<sequence>MTPERVLPVAEAKAALALAADTLSACGVGARGQ</sequence>
<evidence type="ECO:0000313" key="2">
    <source>
        <dbReference type="Proteomes" id="UP000295129"/>
    </source>
</evidence>
<protein>
    <submittedName>
        <fullName evidence="1">Uncharacterized protein</fullName>
    </submittedName>
</protein>
<dbReference type="Proteomes" id="UP000295129">
    <property type="component" value="Unassembled WGS sequence"/>
</dbReference>
<accession>A0A4R6DR67</accession>
<dbReference type="AlphaFoldDB" id="A0A4R6DR67"/>
<keyword evidence="2" id="KW-1185">Reference proteome</keyword>
<organism evidence="1 2">
    <name type="scientific">Azoarcus indigens</name>
    <dbReference type="NCBI Taxonomy" id="29545"/>
    <lineage>
        <taxon>Bacteria</taxon>
        <taxon>Pseudomonadati</taxon>
        <taxon>Pseudomonadota</taxon>
        <taxon>Betaproteobacteria</taxon>
        <taxon>Rhodocyclales</taxon>
        <taxon>Zoogloeaceae</taxon>
        <taxon>Azoarcus</taxon>
    </lineage>
</organism>
<name>A0A4R6DR67_9RHOO</name>
<dbReference type="EMBL" id="SNVV01000020">
    <property type="protein sequence ID" value="TDN47433.1"/>
    <property type="molecule type" value="Genomic_DNA"/>
</dbReference>
<proteinExistence type="predicted"/>
<reference evidence="1 2" key="1">
    <citation type="submission" date="2019-03" db="EMBL/GenBank/DDBJ databases">
        <title>Genomic Encyclopedia of Type Strains, Phase IV (KMG-IV): sequencing the most valuable type-strain genomes for metagenomic binning, comparative biology and taxonomic classification.</title>
        <authorList>
            <person name="Goeker M."/>
        </authorList>
    </citation>
    <scope>NUCLEOTIDE SEQUENCE [LARGE SCALE GENOMIC DNA]</scope>
    <source>
        <strain evidence="1 2">DSM 12121</strain>
    </source>
</reference>